<organism evidence="1 2">
    <name type="scientific">Rossellomorea vietnamensis</name>
    <dbReference type="NCBI Taxonomy" id="218284"/>
    <lineage>
        <taxon>Bacteria</taxon>
        <taxon>Bacillati</taxon>
        <taxon>Bacillota</taxon>
        <taxon>Bacilli</taxon>
        <taxon>Bacillales</taxon>
        <taxon>Bacillaceae</taxon>
        <taxon>Rossellomorea</taxon>
    </lineage>
</organism>
<name>A0A6I6UME8_9BACI</name>
<protein>
    <submittedName>
        <fullName evidence="1">Uncharacterized protein</fullName>
    </submittedName>
</protein>
<dbReference type="Proteomes" id="UP000465062">
    <property type="component" value="Chromosome"/>
</dbReference>
<sequence length="181" mass="21075">MKTYSEIDISMYVNNRGITYEGNMEFGNLNYRIQSLPGEELLNEKKHHLNGIPFSLTYTERGDNIELANQKLIFPTQLGGKIHFIGVSSNGDFFEDLQILLNGNLILQKRLYLSDFNSQEPLFENECFMRLEYIHSPLGKDYTIKPSLWHFCIDLEKNLEFNEISLKDNISMHIFAITVEK</sequence>
<proteinExistence type="predicted"/>
<dbReference type="RefSeq" id="WP_159360951.1">
    <property type="nucleotide sequence ID" value="NZ_CP047394.1"/>
</dbReference>
<reference evidence="1 2" key="1">
    <citation type="submission" date="2019-06" db="EMBL/GenBank/DDBJ databases">
        <title>An operon consisting of a P-type ATPase gene and a transcriptional regular gene given the different cadmium resistance in Bacillus vietamensis 151-6 and Bacillus marisflavi 151-25.</title>
        <authorList>
            <person name="Yu X."/>
        </authorList>
    </citation>
    <scope>NUCLEOTIDE SEQUENCE [LARGE SCALE GENOMIC DNA]</scope>
    <source>
        <strain evidence="1 2">151-6</strain>
    </source>
</reference>
<dbReference type="AlphaFoldDB" id="A0A6I6UME8"/>
<evidence type="ECO:0000313" key="1">
    <source>
        <dbReference type="EMBL" id="QHE59792.1"/>
    </source>
</evidence>
<dbReference type="EMBL" id="CP047394">
    <property type="protein sequence ID" value="QHE59792.1"/>
    <property type="molecule type" value="Genomic_DNA"/>
</dbReference>
<evidence type="ECO:0000313" key="2">
    <source>
        <dbReference type="Proteomes" id="UP000465062"/>
    </source>
</evidence>
<gene>
    <name evidence="1" type="ORF">FHE72_01110</name>
</gene>
<dbReference type="KEGG" id="bvq:FHE72_01110"/>
<accession>A0A6I6UME8</accession>